<dbReference type="InterPro" id="IPR013154">
    <property type="entry name" value="ADH-like_N"/>
</dbReference>
<dbReference type="Pfam" id="PF13602">
    <property type="entry name" value="ADH_zinc_N_2"/>
    <property type="match status" value="1"/>
</dbReference>
<dbReference type="InterPro" id="IPR032821">
    <property type="entry name" value="PKS_assoc"/>
</dbReference>
<dbReference type="InterPro" id="IPR029063">
    <property type="entry name" value="SAM-dependent_MTases_sf"/>
</dbReference>
<keyword evidence="4" id="KW-0560">Oxidoreductase</keyword>
<evidence type="ECO:0000256" key="7">
    <source>
        <dbReference type="PROSITE-ProRule" id="PRU01363"/>
    </source>
</evidence>
<dbReference type="InterPro" id="IPR036291">
    <property type="entry name" value="NAD(P)-bd_dom_sf"/>
</dbReference>
<sequence length="2608" mass="287392">MEVQAAQHHKPLAIIGLAAKYAQDAKDVNSFWDFLVAAREATTSFPEDRFNIKGYYHPDPEHAGTTHTQAAQFLSEDPNSFDAAFFSVSKTEAESLDPQQRLVMENVYHALENAGLPMHKVVSSNTAVFVGGFNHDHRDRLSTDLDIALKHKPTGSEVSMISGRVSWFYDLKGPSLTIETACSSSMVALHLAARSLHAQESDMAIVSGANVYSSPHHVLAFSYSGFLGAEGKCFTFDHRANGYSRGEGVGTLIVKDLEKALSDGDTIRSVILATALDHDGRTPGLTYPSGDAQVRLIQSAYQSCGLNPAETSFVEAHGTGTSAGDPIEVKSLAQAFQTPQRGQPLYVGAVKSNIGHLEGSSGIAGILKTVLILEAGLIPPNVNFEKVNPQIKHDEWNIRFPLQVTPWPGTGARRASVNCFGLSGTNAHCILEDAYGYFKRMGLSGHHNTRSIASPPYQHEPESTENRLGQALYDKEKQKITSNLKLLLFSGFDEEAPARVASQLSSHMETRAEDDGGALLDIAYTLSERRSRFRWNSYMLATSCEDFKAQVAQGRGLSQSRGGQTPPRIGFVFTGQGAVDPRMPEQLLQYPIFQDSIAAASAYLTLQNCPFAFRDRIFSTSEHPDTENSEISHICCTIIQVALVDLLASWGIRPSCVVGHSSGEIAAAYCAGEISREVAWNAAYHRRLLNSKIQGIPKGAMLAVGLESAALLSYVEEVRRRLPGELVVACYNSPQNHTVSGDENLVLVLEQMLEKDSVFSRRLRAPNAYHSCRMKNIVDEYEAALENDSAEPGYQTPLEHRIRMFSSTTGDEVTRSSLTKSFWAQSVVSTVKFSQALERMCFEDGRSTVDELIEIGPHCALQSAIKETLAGKESIACRMTLSRSDPSTRTLLDTVGHLAVAGANVNLFEVNTSSQSPDRKPKLIVNLPPYPFNHAERSLYESRLSRALRFRQRGRHELLGTPNPDSNDLRQSWKHYLRVSENPWLRDHKIADRIVFPGVGYLVMAIEAMRQNGSGNSPAGYRFRDVNLKTMLVVPDDKHGIEVCFFMYLVNESNLSTSAVWNRFSVSSYNFELDQWVEHCTGSIAGDPAILPNPVTAGREAAILQETWIETQQQASACRIPVDTSQFYDNLCSAGIQFGSLFRNLSSVKKGGTVAGVISGKITIPDIASNMPRKFIHQHLIHPATFDNALHAGFAAVSALSDTVAQKNGLVPSFIARAWVSASIPDQGTLECYARACPVAHSAYSIDTQVWDAQNRNGALSLRGVRFSPFQFQTTGRTENHLCCSMQWNNDANFIANASMVLPREEHMSYDGQKIRFSELQLAAALLASNTVLELEGYHFPPTIPHHYLQCREYLNKLVADAAQGLVPGISIDEWQKYVQDSEMRSRLFVRVAARDTAGELLLRMGTNLCSILKQECDPLHLMFGQDEIMTRFYEMTIETGPIPASLEQVMHTFRYTYSGLRILEIGAGTGAFTHSILRYLCPVENDREPYENCVAQYDYTDLSPSFFEKAKSRLADWDEMLQFKVLNISVDPLSQGFTRESYDMVIASNVLHATPDLTQTVKYARSLLKPGGKIVLLEGCRQDILHINVIFGVLIGWWLATEPLRKWCPYVPVEEWQEILLQSSFSGIDVDIPSSRYPEFKENSLMVSTAVAPAGSSNKHQVIIITHETQSGEVAKALHEYLRSKGINSCAVETLQSLSDKDLSDVICISLLELHHPVLHEMDEVCFDHIKHLMTSCDRIQWVTCMEDPMHSLAVGLIRTIRWERASERLNLVTLAVDIAANLTEDIVTGIAQVFVHQYLTEGRAGVRHRNAEYRLHGSQVQTNRIVKSTEVTGLINARGSCSKVLSTEWKSLKWPAKLSIASTGTLDGLRWVSDTDLLPPLGPTEVEIRVCAVGINFKDLLTVFGEVPHDSIGCEAAGVITRVGAAVCSRLQIRDRVVYHEDPAHAGTFRTIGRAEQDFVVRIPHGRSFEEAASMIVIWATALYGLKWVANLKPGESVLIHAAAGGVGQAAIQYAQMVGAEVFATVSTVEKKTLLMDEYGIKAERIFFSRDLAFVTGITRLAPQGVDVILNSMAGEALQETWGCLAPFGRFIEIGKRDILSGGKLPMSPFHDNRTFAGVNLVALARLRPKVVRELLQEVMQLWQEEKIHPPKPITVVPYGQIQAALRTLQTGSNMGKIVCIPQAEDTIPYIEERPAPYRLDPTAVYILAGGMGGLGRSIAHWMATRGARHLVFLSRSNKLHPAGETMVSTLEAMGCRVQVICCDIFDGARVKTVFEDIQGPTGARIRGCIICSLSLADSSFNEMSHRQWQEPLQAKVQGSWNIHRYLSSDHLQFFVMLSSIAGVVGNRGQANYNAGNVFQDTLAELRVSQGLPAMSINLSAVASVGYIAERKESLRHMLKAFTTHSADEMLAILEYALDPRRPPSLATCQLVCGLVTQSAYEQRGIPAPRPLHDPLFVHLRDRSVPADTAKAADGASGQYCMQALLATAQSDEAAAQVVLTGIQKKLSSVLSIAEGEVDPSRSVRENGVDSLIEMEFRTWVSRELEMRLEKADLSGKTLSELSVEAGTVDDLQASSSSVKFRGQVSGKLKRKQCHSLVLQAIAASN</sequence>
<dbReference type="SUPFAM" id="SSF53901">
    <property type="entry name" value="Thiolase-like"/>
    <property type="match status" value="1"/>
</dbReference>
<dbReference type="InterPro" id="IPR013968">
    <property type="entry name" value="PKS_KR"/>
</dbReference>
<dbReference type="Pfam" id="PF00109">
    <property type="entry name" value="ketoacyl-synt"/>
    <property type="match status" value="1"/>
</dbReference>
<keyword evidence="2" id="KW-0597">Phosphoprotein</keyword>
<evidence type="ECO:0000313" key="12">
    <source>
        <dbReference type="Proteomes" id="UP000248349"/>
    </source>
</evidence>
<dbReference type="GO" id="GO:0004312">
    <property type="term" value="F:fatty acid synthase activity"/>
    <property type="evidence" value="ECO:0007669"/>
    <property type="project" value="TreeGrafter"/>
</dbReference>
<dbReference type="InterPro" id="IPR057326">
    <property type="entry name" value="KR_dom"/>
</dbReference>
<dbReference type="PROSITE" id="PS50075">
    <property type="entry name" value="CARRIER"/>
    <property type="match status" value="1"/>
</dbReference>
<reference evidence="11 12" key="1">
    <citation type="submission" date="2016-12" db="EMBL/GenBank/DDBJ databases">
        <title>The genomes of Aspergillus section Nigri reveals drivers in fungal speciation.</title>
        <authorList>
            <consortium name="DOE Joint Genome Institute"/>
            <person name="Vesth T.C."/>
            <person name="Nybo J."/>
            <person name="Theobald S."/>
            <person name="Brandl J."/>
            <person name="Frisvad J.C."/>
            <person name="Nielsen K.F."/>
            <person name="Lyhne E.K."/>
            <person name="Kogle M.E."/>
            <person name="Kuo A."/>
            <person name="Riley R."/>
            <person name="Clum A."/>
            <person name="Nolan M."/>
            <person name="Lipzen A."/>
            <person name="Salamov A."/>
            <person name="Henrissat B."/>
            <person name="Wiebenga A."/>
            <person name="De Vries R.P."/>
            <person name="Grigoriev I.V."/>
            <person name="Mortensen U.H."/>
            <person name="Andersen M.R."/>
            <person name="Baker S.E."/>
        </authorList>
    </citation>
    <scope>NUCLEOTIDE SEQUENCE [LARGE SCALE GENOMIC DNA]</scope>
    <source>
        <strain evidence="11 12">JOP 1030-1</strain>
    </source>
</reference>
<dbReference type="GO" id="GO:0004315">
    <property type="term" value="F:3-oxoacyl-[acyl-carrier-protein] synthase activity"/>
    <property type="evidence" value="ECO:0007669"/>
    <property type="project" value="InterPro"/>
</dbReference>
<dbReference type="PROSITE" id="PS52004">
    <property type="entry name" value="KS3_2"/>
    <property type="match status" value="1"/>
</dbReference>
<dbReference type="SUPFAM" id="SSF53335">
    <property type="entry name" value="S-adenosyl-L-methionine-dependent methyltransferases"/>
    <property type="match status" value="1"/>
</dbReference>
<dbReference type="InterPro" id="IPR001227">
    <property type="entry name" value="Ac_transferase_dom_sf"/>
</dbReference>
<dbReference type="SUPFAM" id="SSF50129">
    <property type="entry name" value="GroES-like"/>
    <property type="match status" value="1"/>
</dbReference>
<dbReference type="InterPro" id="IPR013217">
    <property type="entry name" value="Methyltransf_12"/>
</dbReference>
<dbReference type="SUPFAM" id="SSF52151">
    <property type="entry name" value="FabD/lysophospholipase-like"/>
    <property type="match status" value="1"/>
</dbReference>
<dbReference type="OrthoDB" id="329835at2759"/>
<dbReference type="CDD" id="cd00833">
    <property type="entry name" value="PKS"/>
    <property type="match status" value="1"/>
</dbReference>
<keyword evidence="6" id="KW-0012">Acyltransferase</keyword>
<dbReference type="Pfam" id="PF08659">
    <property type="entry name" value="KR"/>
    <property type="match status" value="1"/>
</dbReference>
<evidence type="ECO:0000256" key="2">
    <source>
        <dbReference type="ARBA" id="ARBA00022553"/>
    </source>
</evidence>
<feature type="domain" description="Ketosynthase family 3 (KS3)" evidence="9">
    <location>
        <begin position="9"/>
        <end position="433"/>
    </location>
</feature>
<dbReference type="InterPro" id="IPR036736">
    <property type="entry name" value="ACP-like_sf"/>
</dbReference>
<dbReference type="GO" id="GO:0006633">
    <property type="term" value="P:fatty acid biosynthetic process"/>
    <property type="evidence" value="ECO:0007669"/>
    <property type="project" value="InterPro"/>
</dbReference>
<keyword evidence="1" id="KW-0596">Phosphopantetheine</keyword>
<dbReference type="Gene3D" id="1.10.1200.10">
    <property type="entry name" value="ACP-like"/>
    <property type="match status" value="1"/>
</dbReference>
<dbReference type="Proteomes" id="UP000248349">
    <property type="component" value="Unassembled WGS sequence"/>
</dbReference>
<dbReference type="PANTHER" id="PTHR43775">
    <property type="entry name" value="FATTY ACID SYNTHASE"/>
    <property type="match status" value="1"/>
</dbReference>
<dbReference type="EMBL" id="KZ821229">
    <property type="protein sequence ID" value="PYH45916.1"/>
    <property type="molecule type" value="Genomic_DNA"/>
</dbReference>
<dbReference type="SUPFAM" id="SSF55048">
    <property type="entry name" value="Probable ACP-binding domain of malonyl-CoA ACP transacylase"/>
    <property type="match status" value="1"/>
</dbReference>
<dbReference type="InterPro" id="IPR016035">
    <property type="entry name" value="Acyl_Trfase/lysoPLipase"/>
</dbReference>
<evidence type="ECO:0000256" key="3">
    <source>
        <dbReference type="ARBA" id="ARBA00022679"/>
    </source>
</evidence>
<proteinExistence type="predicted"/>
<dbReference type="Gene3D" id="3.10.129.110">
    <property type="entry name" value="Polyketide synthase dehydratase"/>
    <property type="match status" value="1"/>
</dbReference>
<evidence type="ECO:0000256" key="5">
    <source>
        <dbReference type="ARBA" id="ARBA00023268"/>
    </source>
</evidence>
<dbReference type="Pfam" id="PF21089">
    <property type="entry name" value="PKS_DH_N"/>
    <property type="match status" value="1"/>
</dbReference>
<feature type="domain" description="PKS/mFAS DH" evidence="10">
    <location>
        <begin position="956"/>
        <end position="1276"/>
    </location>
</feature>
<protein>
    <submittedName>
        <fullName evidence="11">Iterative type I polyketide synthase</fullName>
    </submittedName>
</protein>
<dbReference type="InterPro" id="IPR016039">
    <property type="entry name" value="Thiolase-like"/>
</dbReference>
<dbReference type="Gene3D" id="3.40.50.720">
    <property type="entry name" value="NAD(P)-binding Rossmann-like Domain"/>
    <property type="match status" value="2"/>
</dbReference>
<dbReference type="Gene3D" id="3.40.50.150">
    <property type="entry name" value="Vaccinia Virus protein VP39"/>
    <property type="match status" value="1"/>
</dbReference>
<dbReference type="PROSITE" id="PS52019">
    <property type="entry name" value="PKS_MFAS_DH"/>
    <property type="match status" value="1"/>
</dbReference>
<keyword evidence="5" id="KW-0511">Multifunctional enzyme</keyword>
<evidence type="ECO:0000256" key="6">
    <source>
        <dbReference type="ARBA" id="ARBA00023315"/>
    </source>
</evidence>
<dbReference type="SMART" id="SM00822">
    <property type="entry name" value="PKS_KR"/>
    <property type="match status" value="1"/>
</dbReference>
<dbReference type="Pfam" id="PF16197">
    <property type="entry name" value="KAsynt_C_assoc"/>
    <property type="match status" value="1"/>
</dbReference>
<dbReference type="Pfam" id="PF08240">
    <property type="entry name" value="ADH_N"/>
    <property type="match status" value="1"/>
</dbReference>
<dbReference type="SUPFAM" id="SSF47336">
    <property type="entry name" value="ACP-like"/>
    <property type="match status" value="1"/>
</dbReference>
<keyword evidence="3" id="KW-0808">Transferase</keyword>
<dbReference type="Pfam" id="PF02801">
    <property type="entry name" value="Ketoacyl-synt_C"/>
    <property type="match status" value="1"/>
</dbReference>
<dbReference type="InterPro" id="IPR009081">
    <property type="entry name" value="PP-bd_ACP"/>
</dbReference>
<gene>
    <name evidence="11" type="ORF">BP01DRAFT_415414</name>
</gene>
<feature type="active site" description="Proton donor; for dehydratase activity" evidence="7">
    <location>
        <position position="1187"/>
    </location>
</feature>
<dbReference type="InterPro" id="IPR016036">
    <property type="entry name" value="Malonyl_transacylase_ACP-bd"/>
</dbReference>
<dbReference type="SUPFAM" id="SSF51735">
    <property type="entry name" value="NAD(P)-binding Rossmann-fold domains"/>
    <property type="match status" value="2"/>
</dbReference>
<dbReference type="Gene3D" id="3.90.180.10">
    <property type="entry name" value="Medium-chain alcohol dehydrogenases, catalytic domain"/>
    <property type="match status" value="1"/>
</dbReference>
<keyword evidence="12" id="KW-1185">Reference proteome</keyword>
<dbReference type="InterPro" id="IPR049552">
    <property type="entry name" value="PKS_DH_N"/>
</dbReference>
<dbReference type="InterPro" id="IPR011032">
    <property type="entry name" value="GroES-like_sf"/>
</dbReference>
<dbReference type="GeneID" id="37080366"/>
<dbReference type="STRING" id="1450539.A0A318ZEE7"/>
<evidence type="ECO:0000259" key="8">
    <source>
        <dbReference type="PROSITE" id="PS50075"/>
    </source>
</evidence>
<feature type="region of interest" description="N-terminal hotdog fold" evidence="7">
    <location>
        <begin position="956"/>
        <end position="1091"/>
    </location>
</feature>
<dbReference type="Gene3D" id="3.40.47.10">
    <property type="match status" value="1"/>
</dbReference>
<dbReference type="GO" id="GO:0016491">
    <property type="term" value="F:oxidoreductase activity"/>
    <property type="evidence" value="ECO:0007669"/>
    <property type="project" value="UniProtKB-KW"/>
</dbReference>
<feature type="domain" description="Carrier" evidence="8">
    <location>
        <begin position="2496"/>
        <end position="2575"/>
    </location>
</feature>
<dbReference type="Gene3D" id="3.30.70.3290">
    <property type="match status" value="1"/>
</dbReference>
<dbReference type="CDD" id="cd02440">
    <property type="entry name" value="AdoMet_MTases"/>
    <property type="match status" value="1"/>
</dbReference>
<accession>A0A318ZEE7</accession>
<evidence type="ECO:0000256" key="4">
    <source>
        <dbReference type="ARBA" id="ARBA00023002"/>
    </source>
</evidence>
<dbReference type="InterPro" id="IPR020841">
    <property type="entry name" value="PKS_Beta-ketoAc_synthase_dom"/>
</dbReference>
<evidence type="ECO:0000259" key="9">
    <source>
        <dbReference type="PROSITE" id="PS52004"/>
    </source>
</evidence>
<dbReference type="SMART" id="SM00827">
    <property type="entry name" value="PKS_AT"/>
    <property type="match status" value="1"/>
</dbReference>
<name>A0A318ZEE7_9EURO</name>
<feature type="region of interest" description="C-terminal hotdog fold" evidence="7">
    <location>
        <begin position="1119"/>
        <end position="1276"/>
    </location>
</feature>
<dbReference type="CDD" id="cd05195">
    <property type="entry name" value="enoyl_red"/>
    <property type="match status" value="1"/>
</dbReference>
<dbReference type="Pfam" id="PF14765">
    <property type="entry name" value="PS-DH"/>
    <property type="match status" value="1"/>
</dbReference>
<dbReference type="Pfam" id="PF00550">
    <property type="entry name" value="PP-binding"/>
    <property type="match status" value="1"/>
</dbReference>
<dbReference type="SMART" id="SM00829">
    <property type="entry name" value="PKS_ER"/>
    <property type="match status" value="1"/>
</dbReference>
<dbReference type="InterPro" id="IPR018201">
    <property type="entry name" value="Ketoacyl_synth_AS"/>
</dbReference>
<feature type="active site" description="Proton acceptor; for dehydratase activity" evidence="7">
    <location>
        <position position="988"/>
    </location>
</feature>
<organism evidence="11 12">
    <name type="scientific">Aspergillus saccharolyticus JOP 1030-1</name>
    <dbReference type="NCBI Taxonomy" id="1450539"/>
    <lineage>
        <taxon>Eukaryota</taxon>
        <taxon>Fungi</taxon>
        <taxon>Dikarya</taxon>
        <taxon>Ascomycota</taxon>
        <taxon>Pezizomycotina</taxon>
        <taxon>Eurotiomycetes</taxon>
        <taxon>Eurotiomycetidae</taxon>
        <taxon>Eurotiales</taxon>
        <taxon>Aspergillaceae</taxon>
        <taxon>Aspergillus</taxon>
        <taxon>Aspergillus subgen. Circumdati</taxon>
    </lineage>
</organism>
<dbReference type="Pfam" id="PF00698">
    <property type="entry name" value="Acyl_transf_1"/>
    <property type="match status" value="1"/>
</dbReference>
<dbReference type="RefSeq" id="XP_025431898.1">
    <property type="nucleotide sequence ID" value="XM_025579137.1"/>
</dbReference>
<dbReference type="InterPro" id="IPR049900">
    <property type="entry name" value="PKS_mFAS_DH"/>
</dbReference>
<evidence type="ECO:0000313" key="11">
    <source>
        <dbReference type="EMBL" id="PYH45916.1"/>
    </source>
</evidence>
<evidence type="ECO:0000259" key="10">
    <source>
        <dbReference type="PROSITE" id="PS52019"/>
    </source>
</evidence>
<dbReference type="Gene3D" id="3.40.366.10">
    <property type="entry name" value="Malonyl-Coenzyme A Acyl Carrier Protein, domain 2"/>
    <property type="match status" value="1"/>
</dbReference>
<dbReference type="PROSITE" id="PS00606">
    <property type="entry name" value="KS3_1"/>
    <property type="match status" value="1"/>
</dbReference>
<dbReference type="InterPro" id="IPR020843">
    <property type="entry name" value="ER"/>
</dbReference>
<dbReference type="InterPro" id="IPR014030">
    <property type="entry name" value="Ketoacyl_synth_N"/>
</dbReference>
<dbReference type="Pfam" id="PF08242">
    <property type="entry name" value="Methyltransf_12"/>
    <property type="match status" value="1"/>
</dbReference>
<evidence type="ECO:0000256" key="1">
    <source>
        <dbReference type="ARBA" id="ARBA00022450"/>
    </source>
</evidence>
<dbReference type="GO" id="GO:0044550">
    <property type="term" value="P:secondary metabolite biosynthetic process"/>
    <property type="evidence" value="ECO:0007669"/>
    <property type="project" value="TreeGrafter"/>
</dbReference>
<dbReference type="SMART" id="SM00826">
    <property type="entry name" value="PKS_DH"/>
    <property type="match status" value="1"/>
</dbReference>
<dbReference type="SMART" id="SM00825">
    <property type="entry name" value="PKS_KS"/>
    <property type="match status" value="1"/>
</dbReference>
<dbReference type="InterPro" id="IPR014031">
    <property type="entry name" value="Ketoacyl_synth_C"/>
</dbReference>
<dbReference type="InterPro" id="IPR049551">
    <property type="entry name" value="PKS_DH_C"/>
</dbReference>
<dbReference type="InterPro" id="IPR020807">
    <property type="entry name" value="PKS_DH"/>
</dbReference>
<dbReference type="InterPro" id="IPR042104">
    <property type="entry name" value="PKS_dehydratase_sf"/>
</dbReference>
<dbReference type="InterPro" id="IPR050091">
    <property type="entry name" value="PKS_NRPS_Biosynth_Enz"/>
</dbReference>
<dbReference type="PANTHER" id="PTHR43775:SF29">
    <property type="entry name" value="ASPERFURANONE POLYKETIDE SYNTHASE AFOG-RELATED"/>
    <property type="match status" value="1"/>
</dbReference>
<dbReference type="InterPro" id="IPR014043">
    <property type="entry name" value="Acyl_transferase_dom"/>
</dbReference>